<protein>
    <submittedName>
        <fullName evidence="1">Unannotated protein</fullName>
    </submittedName>
</protein>
<sequence length="129" mass="13623">MIVERTWVCAAFNGEIVNEDVDVVRGHAGLNVFAGKSQDVGGHIAGVTHALDDLGSLDARFVPTWNFTRVGVRRLDDVGGNGAHGGDDAWSNATFETFVATLVLAARTTPAVVVGLGENRRSLGPRPRG</sequence>
<reference evidence="1" key="1">
    <citation type="submission" date="2020-05" db="EMBL/GenBank/DDBJ databases">
        <authorList>
            <person name="Chiriac C."/>
            <person name="Salcher M."/>
            <person name="Ghai R."/>
            <person name="Kavagutti S V."/>
        </authorList>
    </citation>
    <scope>NUCLEOTIDE SEQUENCE</scope>
</reference>
<dbReference type="AlphaFoldDB" id="A0A6J7R926"/>
<evidence type="ECO:0000313" key="1">
    <source>
        <dbReference type="EMBL" id="CAB5025171.1"/>
    </source>
</evidence>
<organism evidence="1">
    <name type="scientific">freshwater metagenome</name>
    <dbReference type="NCBI Taxonomy" id="449393"/>
    <lineage>
        <taxon>unclassified sequences</taxon>
        <taxon>metagenomes</taxon>
        <taxon>ecological metagenomes</taxon>
    </lineage>
</organism>
<accession>A0A6J7R926</accession>
<dbReference type="EMBL" id="CAFBPS010000024">
    <property type="protein sequence ID" value="CAB5025171.1"/>
    <property type="molecule type" value="Genomic_DNA"/>
</dbReference>
<name>A0A6J7R926_9ZZZZ</name>
<gene>
    <name evidence="1" type="ORF">UFOPK4134_00515</name>
</gene>
<proteinExistence type="predicted"/>